<evidence type="ECO:0000256" key="6">
    <source>
        <dbReference type="SAM" id="Phobius"/>
    </source>
</evidence>
<evidence type="ECO:0000256" key="5">
    <source>
        <dbReference type="ARBA" id="ARBA00023136"/>
    </source>
</evidence>
<dbReference type="GO" id="GO:0005886">
    <property type="term" value="C:plasma membrane"/>
    <property type="evidence" value="ECO:0007669"/>
    <property type="project" value="UniProtKB-SubCell"/>
</dbReference>
<feature type="transmembrane region" description="Helical" evidence="6">
    <location>
        <begin position="106"/>
        <end position="128"/>
    </location>
</feature>
<dbReference type="RefSeq" id="WP_006331708.1">
    <property type="nucleotide sequence ID" value="NZ_BAHC01000068.1"/>
</dbReference>
<evidence type="ECO:0000256" key="1">
    <source>
        <dbReference type="ARBA" id="ARBA00004651"/>
    </source>
</evidence>
<protein>
    <submittedName>
        <fullName evidence="7">Putative ABC transporter permease protein</fullName>
    </submittedName>
</protein>
<keyword evidence="5 6" id="KW-0472">Membrane</keyword>
<proteinExistence type="predicted"/>
<dbReference type="EMBL" id="BAHC01000068">
    <property type="protein sequence ID" value="GAB89608.1"/>
    <property type="molecule type" value="Genomic_DNA"/>
</dbReference>
<dbReference type="CDD" id="cd06579">
    <property type="entry name" value="TM_PBP1_transp_AraH_like"/>
    <property type="match status" value="1"/>
</dbReference>
<evidence type="ECO:0000256" key="2">
    <source>
        <dbReference type="ARBA" id="ARBA00022475"/>
    </source>
</evidence>
<evidence type="ECO:0000256" key="3">
    <source>
        <dbReference type="ARBA" id="ARBA00022692"/>
    </source>
</evidence>
<dbReference type="InterPro" id="IPR001851">
    <property type="entry name" value="ABC_transp_permease"/>
</dbReference>
<feature type="transmembrane region" description="Helical" evidence="6">
    <location>
        <begin position="228"/>
        <end position="248"/>
    </location>
</feature>
<dbReference type="Pfam" id="PF02653">
    <property type="entry name" value="BPD_transp_2"/>
    <property type="match status" value="1"/>
</dbReference>
<reference evidence="7 8" key="1">
    <citation type="submission" date="2012-08" db="EMBL/GenBank/DDBJ databases">
        <title>Whole genome shotgun sequence of Gordonia rhizosphera NBRC 16068.</title>
        <authorList>
            <person name="Takarada H."/>
            <person name="Isaki S."/>
            <person name="Hosoyama A."/>
            <person name="Tsuchikane K."/>
            <person name="Katsumata H."/>
            <person name="Baba S."/>
            <person name="Ohji S."/>
            <person name="Yamazaki S."/>
            <person name="Fujita N."/>
        </authorList>
    </citation>
    <scope>NUCLEOTIDE SEQUENCE [LARGE SCALE GENOMIC DNA]</scope>
    <source>
        <strain evidence="7 8">NBRC 16068</strain>
    </source>
</reference>
<dbReference type="eggNOG" id="COG1172">
    <property type="taxonomic scope" value="Bacteria"/>
</dbReference>
<keyword evidence="4 6" id="KW-1133">Transmembrane helix</keyword>
<feature type="transmembrane region" description="Helical" evidence="6">
    <location>
        <begin position="254"/>
        <end position="272"/>
    </location>
</feature>
<gene>
    <name evidence="7" type="ORF">GORHZ_068_00190</name>
</gene>
<name>K6V123_9ACTN</name>
<evidence type="ECO:0000313" key="7">
    <source>
        <dbReference type="EMBL" id="GAB89608.1"/>
    </source>
</evidence>
<feature type="transmembrane region" description="Helical" evidence="6">
    <location>
        <begin position="135"/>
        <end position="154"/>
    </location>
</feature>
<accession>K6V123</accession>
<comment type="subcellular location">
    <subcellularLocation>
        <location evidence="1">Cell membrane</location>
        <topology evidence="1">Multi-pass membrane protein</topology>
    </subcellularLocation>
</comment>
<sequence length="347" mass="35385">MTTTIQPTDPASTGHLARLRHRMPSNQTASVIGVTIALFVLSWFLAPGTLSSSSIDSLLPYASILAIAAIGQTIVVMLKGIDLSLPGMMTLAALVSSKFANDHGSILAALLVVALVAVLVGAINGFVVSAFSVSPLVATLAMNAVLLGAALAYSGGTPTRAPDGVASFALEKSFGVSHTVWLALLLMVVTIFATGRTTWGRRIISVGANERAAHVAGVRTSAIKITGYIAAALCYAGAGVLLAGYVSTPNTDAGNSYLLPAIAAVVVGGTALTGGRGNILGTAVGALFLSQLTQLVFSLGAPSSTQYLVQAAVIAVAVAIQQQDFGRLVQAIRGRPSADLATFTRER</sequence>
<keyword evidence="2" id="KW-1003">Cell membrane</keyword>
<dbReference type="GO" id="GO:0022857">
    <property type="term" value="F:transmembrane transporter activity"/>
    <property type="evidence" value="ECO:0007669"/>
    <property type="project" value="InterPro"/>
</dbReference>
<evidence type="ECO:0000313" key="8">
    <source>
        <dbReference type="Proteomes" id="UP000008363"/>
    </source>
</evidence>
<keyword evidence="8" id="KW-1185">Reference proteome</keyword>
<dbReference type="STRING" id="1108045.GORHZ_068_00190"/>
<feature type="transmembrane region" description="Helical" evidence="6">
    <location>
        <begin position="174"/>
        <end position="193"/>
    </location>
</feature>
<feature type="transmembrane region" description="Helical" evidence="6">
    <location>
        <begin position="58"/>
        <end position="76"/>
    </location>
</feature>
<keyword evidence="3 6" id="KW-0812">Transmembrane</keyword>
<organism evidence="7 8">
    <name type="scientific">Gordonia rhizosphera NBRC 16068</name>
    <dbReference type="NCBI Taxonomy" id="1108045"/>
    <lineage>
        <taxon>Bacteria</taxon>
        <taxon>Bacillati</taxon>
        <taxon>Actinomycetota</taxon>
        <taxon>Actinomycetes</taxon>
        <taxon>Mycobacteriales</taxon>
        <taxon>Gordoniaceae</taxon>
        <taxon>Gordonia</taxon>
    </lineage>
</organism>
<feature type="transmembrane region" description="Helical" evidence="6">
    <location>
        <begin position="28"/>
        <end position="46"/>
    </location>
</feature>
<comment type="caution">
    <text evidence="7">The sequence shown here is derived from an EMBL/GenBank/DDBJ whole genome shotgun (WGS) entry which is preliminary data.</text>
</comment>
<dbReference type="AlphaFoldDB" id="K6V123"/>
<evidence type="ECO:0000256" key="4">
    <source>
        <dbReference type="ARBA" id="ARBA00022989"/>
    </source>
</evidence>
<dbReference type="PANTHER" id="PTHR32196">
    <property type="entry name" value="ABC TRANSPORTER PERMEASE PROTEIN YPHD-RELATED-RELATED"/>
    <property type="match status" value="1"/>
</dbReference>
<dbReference type="Proteomes" id="UP000008363">
    <property type="component" value="Unassembled WGS sequence"/>
</dbReference>